<organism evidence="2 4">
    <name type="scientific">Xanthomonas prunicola</name>
    <dbReference type="NCBI Taxonomy" id="2053930"/>
    <lineage>
        <taxon>Bacteria</taxon>
        <taxon>Pseudomonadati</taxon>
        <taxon>Pseudomonadota</taxon>
        <taxon>Gammaproteobacteria</taxon>
        <taxon>Lysobacterales</taxon>
        <taxon>Lysobacteraceae</taxon>
        <taxon>Xanthomonas</taxon>
    </lineage>
</organism>
<evidence type="ECO:0000313" key="4">
    <source>
        <dbReference type="Proteomes" id="UP000233720"/>
    </source>
</evidence>
<comment type="caution">
    <text evidence="2">The sequence shown here is derived from an EMBL/GenBank/DDBJ whole genome shotgun (WGS) entry which is preliminary data.</text>
</comment>
<dbReference type="OrthoDB" id="5999256at2"/>
<dbReference type="EMBL" id="PHKW01000002">
    <property type="protein sequence ID" value="PKV17814.1"/>
    <property type="molecule type" value="Genomic_DNA"/>
</dbReference>
<keyword evidence="1" id="KW-0812">Transmembrane</keyword>
<keyword evidence="5" id="KW-1185">Reference proteome</keyword>
<keyword evidence="1" id="KW-1133">Transmembrane helix</keyword>
<evidence type="ECO:0000313" key="2">
    <source>
        <dbReference type="EMBL" id="PKV13539.1"/>
    </source>
</evidence>
<evidence type="ECO:0000313" key="3">
    <source>
        <dbReference type="EMBL" id="PKV17814.1"/>
    </source>
</evidence>
<protein>
    <submittedName>
        <fullName evidence="2">Uncharacterized protein</fullName>
    </submittedName>
</protein>
<feature type="transmembrane region" description="Helical" evidence="1">
    <location>
        <begin position="31"/>
        <end position="55"/>
    </location>
</feature>
<dbReference type="EMBL" id="PHKV01000002">
    <property type="protein sequence ID" value="PKV13539.1"/>
    <property type="molecule type" value="Genomic_DNA"/>
</dbReference>
<dbReference type="RefSeq" id="WP_101363085.1">
    <property type="nucleotide sequence ID" value="NZ_PHKV01000002.1"/>
</dbReference>
<reference evidence="4 5" key="1">
    <citation type="submission" date="2017-11" db="EMBL/GenBank/DDBJ databases">
        <title>Xanthomonas prunicola sp. nov., a novel pathogen that affects nectarine (Prunus persica var. nectarine) trees.</title>
        <authorList>
            <person name="Lopez M."/>
            <person name="Lopez-Soriano P."/>
            <person name="Garita-Cambronero J."/>
            <person name="Beltran C."/>
            <person name="Taghouti G."/>
            <person name="Portier P."/>
            <person name="Cubero J."/>
            <person name="Fischer-Le Saux M."/>
            <person name="Marco-Noales E."/>
        </authorList>
    </citation>
    <scope>NUCLEOTIDE SEQUENCE [LARGE SCALE GENOMIC DNA]</scope>
    <source>
        <strain evidence="2 4">CFBP8353</strain>
        <strain evidence="3 5">CFBP8354</strain>
    </source>
</reference>
<accession>A0A2N3RM36</accession>
<evidence type="ECO:0000256" key="1">
    <source>
        <dbReference type="SAM" id="Phobius"/>
    </source>
</evidence>
<proteinExistence type="predicted"/>
<name>A0A2N3RM36_9XANT</name>
<dbReference type="Proteomes" id="UP000233720">
    <property type="component" value="Unassembled WGS sequence"/>
</dbReference>
<gene>
    <name evidence="2" type="ORF">XpruCFBP8353_08430</name>
    <name evidence="3" type="ORF">XpruCFBP8354_08425</name>
</gene>
<keyword evidence="1" id="KW-0472">Membrane</keyword>
<sequence>MLDAILQGRYASVVRGRPARVFLAESDPHRFWISIGWDALLSCMPLAMMGGFAYANWKARRRRR</sequence>
<dbReference type="AlphaFoldDB" id="A0A2N3RM36"/>
<dbReference type="Proteomes" id="UP000233748">
    <property type="component" value="Unassembled WGS sequence"/>
</dbReference>
<evidence type="ECO:0000313" key="5">
    <source>
        <dbReference type="Proteomes" id="UP000233748"/>
    </source>
</evidence>